<evidence type="ECO:0000313" key="3">
    <source>
        <dbReference type="Proteomes" id="UP000231179"/>
    </source>
</evidence>
<sequence>MSNKIQFKSILDYKLQVKNVLDALVPDIQFSYYAIMNNSSIQTYFNMISMELYGYEYYQILRLNGLEFKVDEKTINLTVLEIVYNVLKQIVDRKLRYSEYIAYDIYILPIRIDKYIHALGYKFEEITTPQQKRVLKLVSEKSRSLAEEISEIHHEDKFDALYTHFRKTPEEEVGVRLALFNQLYVFLKEGEPIVYQKFDKKFGDNFFAEIEKLKALNPDKMSEKEKAYVKGSIAETFSIGMIILLMLSDSKLAGVWKKIQDEENRKREIAKAKATIAEAEKKILLIESKEN</sequence>
<keyword evidence="1" id="KW-0175">Coiled coil</keyword>
<dbReference type="OrthoDB" id="388130at2"/>
<accession>A0A1Y0L1Z0</accession>
<dbReference type="RefSeq" id="WP_100254879.1">
    <property type="nucleotide sequence ID" value="NZ_CP015819.1"/>
</dbReference>
<name>A0A1Y0L1Z0_9MOLU</name>
<evidence type="ECO:0000256" key="1">
    <source>
        <dbReference type="SAM" id="Coils"/>
    </source>
</evidence>
<reference evidence="2 3" key="1">
    <citation type="submission" date="2017-11" db="EMBL/GenBank/DDBJ databases">
        <title>Complete genome sequence of Spiroplasma clarkii CN-5 (DSM 19994).</title>
        <authorList>
            <person name="Tsai Y.-M."/>
            <person name="Chang A."/>
            <person name="Lo W.-S."/>
            <person name="Kuo C.-H."/>
        </authorList>
    </citation>
    <scope>NUCLEOTIDE SEQUENCE [LARGE SCALE GENOMIC DNA]</scope>
    <source>
        <strain evidence="2 3">CN-5</strain>
    </source>
</reference>
<proteinExistence type="predicted"/>
<dbReference type="EMBL" id="CP024870">
    <property type="protein sequence ID" value="ATX71339.1"/>
    <property type="molecule type" value="Genomic_DNA"/>
</dbReference>
<dbReference type="Proteomes" id="UP000231179">
    <property type="component" value="Chromosome"/>
</dbReference>
<dbReference type="KEGG" id="scla:SCLARK_001491"/>
<gene>
    <name evidence="2" type="ORF">SCLAR_v1c10390</name>
</gene>
<keyword evidence="3" id="KW-1185">Reference proteome</keyword>
<evidence type="ECO:0000313" key="2">
    <source>
        <dbReference type="EMBL" id="ATX71339.1"/>
    </source>
</evidence>
<protein>
    <submittedName>
        <fullName evidence="2">Uncharacterized protein</fullName>
    </submittedName>
</protein>
<feature type="coiled-coil region" evidence="1">
    <location>
        <begin position="262"/>
        <end position="289"/>
    </location>
</feature>
<dbReference type="AlphaFoldDB" id="A0A1Y0L1Z0"/>
<organism evidence="2 3">
    <name type="scientific">Spiroplasma clarkii</name>
    <dbReference type="NCBI Taxonomy" id="2139"/>
    <lineage>
        <taxon>Bacteria</taxon>
        <taxon>Bacillati</taxon>
        <taxon>Mycoplasmatota</taxon>
        <taxon>Mollicutes</taxon>
        <taxon>Entomoplasmatales</taxon>
        <taxon>Spiroplasmataceae</taxon>
        <taxon>Spiroplasma</taxon>
    </lineage>
</organism>